<protein>
    <submittedName>
        <fullName evidence="1">Predicted acetyltransferase, GNAT superfamily</fullName>
    </submittedName>
</protein>
<reference evidence="1" key="1">
    <citation type="submission" date="2017-03" db="EMBL/GenBank/DDBJ databases">
        <authorList>
            <person name="Monnet C."/>
        </authorList>
    </citation>
    <scope>NUCLEOTIDE SEQUENCE [LARGE SCALE GENOMIC DNA]</scope>
    <source>
        <strain evidence="1">ATCC 9175</strain>
    </source>
</reference>
<accession>A0A2H1JTN0</accession>
<proteinExistence type="predicted"/>
<evidence type="ECO:0000313" key="2">
    <source>
        <dbReference type="Proteomes" id="UP000234525"/>
    </source>
</evidence>
<dbReference type="SUPFAM" id="SSF55729">
    <property type="entry name" value="Acyl-CoA N-acyltransferases (Nat)"/>
    <property type="match status" value="1"/>
</dbReference>
<evidence type="ECO:0000313" key="1">
    <source>
        <dbReference type="EMBL" id="SMX90885.1"/>
    </source>
</evidence>
<dbReference type="EMBL" id="FXZB01000019">
    <property type="protein sequence ID" value="SMX90885.1"/>
    <property type="molecule type" value="Genomic_DNA"/>
</dbReference>
<gene>
    <name evidence="1" type="ORF">BAUR9175_02783</name>
</gene>
<comment type="caution">
    <text evidence="1">The sequence shown here is derived from an EMBL/GenBank/DDBJ whole genome shotgun (WGS) entry which is preliminary data.</text>
</comment>
<dbReference type="GO" id="GO:0016740">
    <property type="term" value="F:transferase activity"/>
    <property type="evidence" value="ECO:0007669"/>
    <property type="project" value="UniProtKB-KW"/>
</dbReference>
<dbReference type="PANTHER" id="PTHR41700:SF1">
    <property type="entry name" value="N-ACETYLTRANSFERASE DOMAIN-CONTAINING PROTEIN"/>
    <property type="match status" value="1"/>
</dbReference>
<dbReference type="PANTHER" id="PTHR41700">
    <property type="entry name" value="GCN5-RELATED N-ACETYLTRANSFERASE"/>
    <property type="match status" value="1"/>
</dbReference>
<keyword evidence="2" id="KW-1185">Reference proteome</keyword>
<dbReference type="Proteomes" id="UP000234525">
    <property type="component" value="Unassembled WGS sequence"/>
</dbReference>
<dbReference type="AlphaFoldDB" id="A0A2H1JTN0"/>
<name>A0A2H1JTN0_BREAU</name>
<dbReference type="InterPro" id="IPR016181">
    <property type="entry name" value="Acyl_CoA_acyltransferase"/>
</dbReference>
<organism evidence="1 2">
    <name type="scientific">Brevibacterium aurantiacum</name>
    <dbReference type="NCBI Taxonomy" id="273384"/>
    <lineage>
        <taxon>Bacteria</taxon>
        <taxon>Bacillati</taxon>
        <taxon>Actinomycetota</taxon>
        <taxon>Actinomycetes</taxon>
        <taxon>Micrococcales</taxon>
        <taxon>Brevibacteriaceae</taxon>
        <taxon>Brevibacterium</taxon>
    </lineage>
</organism>
<dbReference type="InterPro" id="IPR038764">
    <property type="entry name" value="GNAT_N_AcTrfase_prd"/>
</dbReference>
<dbReference type="RefSeq" id="WP_101584098.1">
    <property type="nucleotide sequence ID" value="NZ_BJME01000017.1"/>
</dbReference>
<sequence>MNRLAPPRSVVLEAEFMADARCAELGLDIQEVRDPQDLRTVVEIFSRIWKTPGAPIIDHSALTAMSHAGNPVFLARLGAEAVGAAVGFCGPARSPFHSHIVGFLPGSAGRGFGHAIKLRQRAWCLEKGIVEMTWTYDPLVCRNAYFNIGRLGAIPVEYLQNFYGQMTDSINAGELSDRMLILWDLTCDPTAPTFETDAGITSAIEDRGGTPSLYVPPTVGVDAVSIAVPWDIEALRQEDPVRAHAWRLVTRDAFTDLLGNNWRVVGFSRHSPHHGQYVLRRP</sequence>